<organism evidence="3 4">
    <name type="scientific">Veronia nyctiphanis</name>
    <dbReference type="NCBI Taxonomy" id="1278244"/>
    <lineage>
        <taxon>Bacteria</taxon>
        <taxon>Pseudomonadati</taxon>
        <taxon>Pseudomonadota</taxon>
        <taxon>Gammaproteobacteria</taxon>
        <taxon>Vibrionales</taxon>
        <taxon>Vibrionaceae</taxon>
        <taxon>Veronia</taxon>
    </lineage>
</organism>
<keyword evidence="1" id="KW-0812">Transmembrane</keyword>
<feature type="transmembrane region" description="Helical" evidence="1">
    <location>
        <begin position="166"/>
        <end position="188"/>
    </location>
</feature>
<evidence type="ECO:0000313" key="3">
    <source>
        <dbReference type="EMBL" id="RXJ74347.1"/>
    </source>
</evidence>
<proteinExistence type="predicted"/>
<evidence type="ECO:0000256" key="1">
    <source>
        <dbReference type="SAM" id="Phobius"/>
    </source>
</evidence>
<feature type="domain" description="Urease accessory protein UreH-like transmembrane" evidence="2">
    <location>
        <begin position="8"/>
        <end position="213"/>
    </location>
</feature>
<sequence length="223" mass="23950">MMSEDWLAALLIGLLGAGHCLGMCGGIGAAVAMATPTTTHRWPFLLGYNFGRLASYVLAGFILGGALSTVIEVSGFKHGLAILRLLAALMLILLALYLAQIWNGLSYIENVGKYLWKFLSPLTSKFLPLSTPFAAIPFGMIWGWLPCGLVYSALSWSAVSGSAMQGAVLMLFFGLGTLPAMLLVGSTAESMKRFMNNLLFRRFTAAILLVYGIITAIDALKLF</sequence>
<name>A0A4Q0YSW2_9GAMM</name>
<dbReference type="RefSeq" id="WP_129121356.1">
    <property type="nucleotide sequence ID" value="NZ_PEIB01000003.1"/>
</dbReference>
<keyword evidence="1" id="KW-0472">Membrane</keyword>
<evidence type="ECO:0000313" key="4">
    <source>
        <dbReference type="Proteomes" id="UP000290287"/>
    </source>
</evidence>
<evidence type="ECO:0000259" key="2">
    <source>
        <dbReference type="Pfam" id="PF13386"/>
    </source>
</evidence>
<keyword evidence="1" id="KW-1133">Transmembrane helix</keyword>
<protein>
    <submittedName>
        <fullName evidence="3">Cytochrome biogenesis protein</fullName>
    </submittedName>
</protein>
<dbReference type="PANTHER" id="PTHR42208:SF1">
    <property type="entry name" value="HEAVY METAL TRANSPORTER"/>
    <property type="match status" value="1"/>
</dbReference>
<reference evidence="3 4" key="1">
    <citation type="submission" date="2017-10" db="EMBL/GenBank/DDBJ databases">
        <title>Nyctiphanis sp. nov., isolated from the stomach of the euphausiid Nyctiphanes simplex (Hansen, 1911) in the Gulf of California.</title>
        <authorList>
            <person name="Gomez-Gil B."/>
            <person name="Aguilar-Mendez M."/>
            <person name="Lopez-Cortes A."/>
            <person name="Gomez-Gutierrez J."/>
            <person name="Roque A."/>
            <person name="Lang E."/>
            <person name="Gonzalez-Castillo A."/>
        </authorList>
    </citation>
    <scope>NUCLEOTIDE SEQUENCE [LARGE SCALE GENOMIC DNA]</scope>
    <source>
        <strain evidence="3 4">CAIM 600</strain>
    </source>
</reference>
<feature type="transmembrane region" description="Helical" evidence="1">
    <location>
        <begin position="82"/>
        <end position="102"/>
    </location>
</feature>
<dbReference type="PANTHER" id="PTHR42208">
    <property type="entry name" value="HEAVY METAL TRANSPORTER-RELATED"/>
    <property type="match status" value="1"/>
</dbReference>
<dbReference type="Proteomes" id="UP000290287">
    <property type="component" value="Unassembled WGS sequence"/>
</dbReference>
<comment type="caution">
    <text evidence="3">The sequence shown here is derived from an EMBL/GenBank/DDBJ whole genome shotgun (WGS) entry which is preliminary data.</text>
</comment>
<accession>A0A4Q0YSW2</accession>
<feature type="transmembrane region" description="Helical" evidence="1">
    <location>
        <begin position="200"/>
        <end position="220"/>
    </location>
</feature>
<dbReference type="AlphaFoldDB" id="A0A4Q0YSW2"/>
<dbReference type="OrthoDB" id="9798690at2"/>
<feature type="transmembrane region" description="Helical" evidence="1">
    <location>
        <begin position="50"/>
        <end position="70"/>
    </location>
</feature>
<dbReference type="EMBL" id="PEIB01000003">
    <property type="protein sequence ID" value="RXJ74347.1"/>
    <property type="molecule type" value="Genomic_DNA"/>
</dbReference>
<dbReference type="Pfam" id="PF13386">
    <property type="entry name" value="DsbD_2"/>
    <property type="match status" value="1"/>
</dbReference>
<dbReference type="InterPro" id="IPR039447">
    <property type="entry name" value="UreH-like_TM_dom"/>
</dbReference>
<keyword evidence="4" id="KW-1185">Reference proteome</keyword>
<feature type="transmembrane region" description="Helical" evidence="1">
    <location>
        <begin position="133"/>
        <end position="154"/>
    </location>
</feature>
<gene>
    <name evidence="3" type="ORF">CS022_04670</name>
</gene>